<proteinExistence type="predicted"/>
<protein>
    <submittedName>
        <fullName evidence="1">Uncharacterized protein</fullName>
    </submittedName>
</protein>
<sequence length="100" mass="11166">MEKAKHDLRILMAAEEAKENLSESERSLHVAAADRAGSTADRYSSSSYSAAVEEATTIDRKILALLSLSGEATQIHRKRNGEENMYREVLEAIERENQES</sequence>
<keyword evidence="2" id="KW-1185">Reference proteome</keyword>
<dbReference type="EMBL" id="GG657450">
    <property type="protein sequence ID" value="OAT06097.1"/>
    <property type="molecule type" value="Genomic_DNA"/>
</dbReference>
<name>A0A179UG21_BLAGS</name>
<dbReference type="Proteomes" id="UP000002038">
    <property type="component" value="Unassembled WGS sequence"/>
</dbReference>
<reference evidence="2" key="1">
    <citation type="journal article" date="2015" name="PLoS Genet.">
        <title>The dynamic genome and transcriptome of the human fungal pathogen Blastomyces and close relative Emmonsia.</title>
        <authorList>
            <person name="Munoz J.F."/>
            <person name="Gauthier G.M."/>
            <person name="Desjardins C.A."/>
            <person name="Gallo J.E."/>
            <person name="Holder J."/>
            <person name="Sullivan T.D."/>
            <person name="Marty A.J."/>
            <person name="Carmen J.C."/>
            <person name="Chen Z."/>
            <person name="Ding L."/>
            <person name="Gujja S."/>
            <person name="Magrini V."/>
            <person name="Misas E."/>
            <person name="Mitreva M."/>
            <person name="Priest M."/>
            <person name="Saif S."/>
            <person name="Whiston E.A."/>
            <person name="Young S."/>
            <person name="Zeng Q."/>
            <person name="Goldman W.E."/>
            <person name="Mardis E.R."/>
            <person name="Taylor J.W."/>
            <person name="McEwen J.G."/>
            <person name="Clay O.K."/>
            <person name="Klein B.S."/>
            <person name="Cuomo C.A."/>
        </authorList>
    </citation>
    <scope>NUCLEOTIDE SEQUENCE [LARGE SCALE GENOMIC DNA]</scope>
    <source>
        <strain evidence="2">SLH14081</strain>
    </source>
</reference>
<organism evidence="1 2">
    <name type="scientific">Blastomyces gilchristii (strain SLH14081)</name>
    <name type="common">Blastomyces dermatitidis</name>
    <dbReference type="NCBI Taxonomy" id="559298"/>
    <lineage>
        <taxon>Eukaryota</taxon>
        <taxon>Fungi</taxon>
        <taxon>Dikarya</taxon>
        <taxon>Ascomycota</taxon>
        <taxon>Pezizomycotina</taxon>
        <taxon>Eurotiomycetes</taxon>
        <taxon>Eurotiomycetidae</taxon>
        <taxon>Onygenales</taxon>
        <taxon>Ajellomycetaceae</taxon>
        <taxon>Blastomyces</taxon>
    </lineage>
</organism>
<dbReference type="KEGG" id="bgh:BDBG_02380"/>
<dbReference type="AlphaFoldDB" id="A0A179UG21"/>
<evidence type="ECO:0000313" key="1">
    <source>
        <dbReference type="EMBL" id="OAT06097.1"/>
    </source>
</evidence>
<dbReference type="VEuPathDB" id="FungiDB:BDBG_02380"/>
<accession>A0A179UG21</accession>
<dbReference type="RefSeq" id="XP_002627709.1">
    <property type="nucleotide sequence ID" value="XM_002627663.2"/>
</dbReference>
<gene>
    <name evidence="1" type="ORF">BDBG_02380</name>
</gene>
<dbReference type="GeneID" id="8506234"/>
<dbReference type="OrthoDB" id="4206931at2759"/>
<evidence type="ECO:0000313" key="2">
    <source>
        <dbReference type="Proteomes" id="UP000002038"/>
    </source>
</evidence>